<dbReference type="Pfam" id="PF00240">
    <property type="entry name" value="ubiquitin"/>
    <property type="match status" value="1"/>
</dbReference>
<dbReference type="EMBL" id="CAESAL010000044">
    <property type="protein sequence ID" value="CAB4343432.1"/>
    <property type="molecule type" value="Genomic_DNA"/>
</dbReference>
<dbReference type="PANTHER" id="PTHR10666">
    <property type="entry name" value="UBIQUITIN"/>
    <property type="match status" value="1"/>
</dbReference>
<feature type="domain" description="Ubiquitin-like" evidence="1">
    <location>
        <begin position="1"/>
        <end position="76"/>
    </location>
</feature>
<dbReference type="SUPFAM" id="SSF54236">
    <property type="entry name" value="Ubiquitin-like"/>
    <property type="match status" value="1"/>
</dbReference>
<dbReference type="InterPro" id="IPR019956">
    <property type="entry name" value="Ubiquitin_dom"/>
</dbReference>
<organism evidence="2">
    <name type="scientific">freshwater metagenome</name>
    <dbReference type="NCBI Taxonomy" id="449393"/>
    <lineage>
        <taxon>unclassified sequences</taxon>
        <taxon>metagenomes</taxon>
        <taxon>ecological metagenomes</taxon>
    </lineage>
</organism>
<proteinExistence type="predicted"/>
<dbReference type="PRINTS" id="PR00348">
    <property type="entry name" value="UBIQUITIN"/>
</dbReference>
<dbReference type="InterPro" id="IPR050158">
    <property type="entry name" value="Ubiquitin_ubiquitin-like"/>
</dbReference>
<dbReference type="SMART" id="SM00213">
    <property type="entry name" value="UBQ"/>
    <property type="match status" value="1"/>
</dbReference>
<dbReference type="FunFam" id="3.10.20.90:FF:000160">
    <property type="entry name" value="Polyubiquitin-C"/>
    <property type="match status" value="1"/>
</dbReference>
<dbReference type="Gene3D" id="3.10.20.90">
    <property type="entry name" value="Phosphatidylinositol 3-kinase Catalytic Subunit, Chain A, domain 1"/>
    <property type="match status" value="1"/>
</dbReference>
<dbReference type="AlphaFoldDB" id="A0A6J5ZQ66"/>
<gene>
    <name evidence="2" type="ORF">UFOPK3331_01225</name>
</gene>
<evidence type="ECO:0000313" key="2">
    <source>
        <dbReference type="EMBL" id="CAB4343432.1"/>
    </source>
</evidence>
<protein>
    <submittedName>
        <fullName evidence="2">Unannotated protein</fullName>
    </submittedName>
</protein>
<evidence type="ECO:0000259" key="1">
    <source>
        <dbReference type="PROSITE" id="PS50053"/>
    </source>
</evidence>
<accession>A0A6J5ZQ66</accession>
<dbReference type="PROSITE" id="PS50053">
    <property type="entry name" value="UBIQUITIN_2"/>
    <property type="match status" value="1"/>
</dbReference>
<reference evidence="2" key="1">
    <citation type="submission" date="2020-05" db="EMBL/GenBank/DDBJ databases">
        <authorList>
            <person name="Chiriac C."/>
            <person name="Salcher M."/>
            <person name="Ghai R."/>
            <person name="Kavagutti S V."/>
        </authorList>
    </citation>
    <scope>NUCLEOTIDE SEQUENCE</scope>
</reference>
<dbReference type="InterPro" id="IPR000626">
    <property type="entry name" value="Ubiquitin-like_dom"/>
</dbReference>
<name>A0A6J5ZQ66_9ZZZZ</name>
<dbReference type="InterPro" id="IPR029071">
    <property type="entry name" value="Ubiquitin-like_domsf"/>
</dbReference>
<sequence length="222" mass="23660">MQIFIKTLRETPITIDVEPWSTIENVKQILQDKEAIPPDQQQLFFAGSELEDGFMLSDYGIQKESTLDLVVRLRPSAGIVTYQEIGVAPPILNGDVITPQIDANAQLAILALNATMSQRGVALSPGAYEFSYWAKGDLTWSFSFHDADGNTTGTLSGSTSGALLGLAHSNEQILIPAGTATCDLSFVATSNSALIDLVSLTAIAECEPVATQATPVIPNFTG</sequence>